<dbReference type="CDD" id="cd00130">
    <property type="entry name" value="PAS"/>
    <property type="match status" value="1"/>
</dbReference>
<evidence type="ECO:0000256" key="4">
    <source>
        <dbReference type="ARBA" id="ARBA00022679"/>
    </source>
</evidence>
<evidence type="ECO:0000256" key="8">
    <source>
        <dbReference type="ARBA" id="ARBA00023026"/>
    </source>
</evidence>
<accession>A0A2H4VEL4</accession>
<evidence type="ECO:0000256" key="9">
    <source>
        <dbReference type="PROSITE-ProRule" id="PRU00169"/>
    </source>
</evidence>
<evidence type="ECO:0000256" key="6">
    <source>
        <dbReference type="ARBA" id="ARBA00022777"/>
    </source>
</evidence>
<keyword evidence="5" id="KW-0547">Nucleotide-binding</keyword>
<evidence type="ECO:0000259" key="12">
    <source>
        <dbReference type="PROSITE" id="PS50113"/>
    </source>
</evidence>
<dbReference type="SMART" id="SM00086">
    <property type="entry name" value="PAC"/>
    <property type="match status" value="2"/>
</dbReference>
<gene>
    <name evidence="13" type="ORF">BK007_11245</name>
</gene>
<organism evidence="13 14">
    <name type="scientific">Methanobacterium subterraneum</name>
    <dbReference type="NCBI Taxonomy" id="59277"/>
    <lineage>
        <taxon>Archaea</taxon>
        <taxon>Methanobacteriati</taxon>
        <taxon>Methanobacteriota</taxon>
        <taxon>Methanomada group</taxon>
        <taxon>Methanobacteria</taxon>
        <taxon>Methanobacteriales</taxon>
        <taxon>Methanobacteriaceae</taxon>
        <taxon>Methanobacterium</taxon>
    </lineage>
</organism>
<dbReference type="InterPro" id="IPR013655">
    <property type="entry name" value="PAS_fold_3"/>
</dbReference>
<keyword evidence="6" id="KW-0418">Kinase</keyword>
<dbReference type="Pfam" id="PF13188">
    <property type="entry name" value="PAS_8"/>
    <property type="match status" value="1"/>
</dbReference>
<evidence type="ECO:0000256" key="2">
    <source>
        <dbReference type="ARBA" id="ARBA00012438"/>
    </source>
</evidence>
<dbReference type="GO" id="GO:0005524">
    <property type="term" value="F:ATP binding"/>
    <property type="evidence" value="ECO:0007669"/>
    <property type="project" value="UniProtKB-KW"/>
</dbReference>
<dbReference type="SUPFAM" id="SSF55785">
    <property type="entry name" value="PYP-like sensor domain (PAS domain)"/>
    <property type="match status" value="2"/>
</dbReference>
<reference evidence="13 14" key="1">
    <citation type="submission" date="2016-10" db="EMBL/GenBank/DDBJ databases">
        <title>Comparative genomics between deep and shallow subseafloor isolates.</title>
        <authorList>
            <person name="Ishii S."/>
            <person name="Miller J.R."/>
            <person name="Sutton G."/>
            <person name="Suzuki S."/>
            <person name="Methe B."/>
            <person name="Inagaki F."/>
            <person name="Imachi H."/>
        </authorList>
    </citation>
    <scope>NUCLEOTIDE SEQUENCE [LARGE SCALE GENOMIC DNA]</scope>
    <source>
        <strain evidence="13 14">MO-MB1</strain>
    </source>
</reference>
<name>A0A2H4VEL4_9EURY</name>
<feature type="domain" description="PAS" evidence="11">
    <location>
        <begin position="140"/>
        <end position="183"/>
    </location>
</feature>
<dbReference type="InterPro" id="IPR001789">
    <property type="entry name" value="Sig_transdc_resp-reg_receiver"/>
</dbReference>
<dbReference type="Gene3D" id="3.30.450.20">
    <property type="entry name" value="PAS domain"/>
    <property type="match status" value="2"/>
</dbReference>
<dbReference type="SMART" id="SM00091">
    <property type="entry name" value="PAS"/>
    <property type="match status" value="2"/>
</dbReference>
<keyword evidence="4" id="KW-0808">Transferase</keyword>
<evidence type="ECO:0000259" key="10">
    <source>
        <dbReference type="PROSITE" id="PS50110"/>
    </source>
</evidence>
<proteinExistence type="predicted"/>
<evidence type="ECO:0000259" key="11">
    <source>
        <dbReference type="PROSITE" id="PS50112"/>
    </source>
</evidence>
<dbReference type="EMBL" id="CP017766">
    <property type="protein sequence ID" value="AUB56532.1"/>
    <property type="molecule type" value="Genomic_DNA"/>
</dbReference>
<comment type="catalytic activity">
    <reaction evidence="1">
        <text>ATP + protein L-histidine = ADP + protein N-phospho-L-histidine.</text>
        <dbReference type="EC" id="2.7.13.3"/>
    </reaction>
</comment>
<protein>
    <recommendedName>
        <fullName evidence="2">histidine kinase</fullName>
        <ecNumber evidence="2">2.7.13.3</ecNumber>
    </recommendedName>
</protein>
<dbReference type="GeneID" id="35124354"/>
<evidence type="ECO:0000313" key="14">
    <source>
        <dbReference type="Proteomes" id="UP000232806"/>
    </source>
</evidence>
<dbReference type="EC" id="2.7.13.3" evidence="2"/>
<dbReference type="Gene3D" id="3.40.50.2300">
    <property type="match status" value="1"/>
</dbReference>
<feature type="domain" description="PAC" evidence="12">
    <location>
        <begin position="330"/>
        <end position="381"/>
    </location>
</feature>
<dbReference type="Gene3D" id="3.30.565.10">
    <property type="entry name" value="Histidine kinase-like ATPase, C-terminal domain"/>
    <property type="match status" value="1"/>
</dbReference>
<dbReference type="NCBIfam" id="TIGR00229">
    <property type="entry name" value="sensory_box"/>
    <property type="match status" value="2"/>
</dbReference>
<dbReference type="Proteomes" id="UP000232806">
    <property type="component" value="Chromosome"/>
</dbReference>
<dbReference type="SUPFAM" id="SSF52172">
    <property type="entry name" value="CheY-like"/>
    <property type="match status" value="1"/>
</dbReference>
<feature type="domain" description="PAS" evidence="11">
    <location>
        <begin position="257"/>
        <end position="327"/>
    </location>
</feature>
<dbReference type="PROSITE" id="PS50110">
    <property type="entry name" value="RESPONSE_REGULATORY"/>
    <property type="match status" value="1"/>
</dbReference>
<keyword evidence="7" id="KW-0067">ATP-binding</keyword>
<evidence type="ECO:0000256" key="7">
    <source>
        <dbReference type="ARBA" id="ARBA00022840"/>
    </source>
</evidence>
<dbReference type="PANTHER" id="PTHR41523">
    <property type="entry name" value="TWO-COMPONENT SYSTEM SENSOR PROTEIN"/>
    <property type="match status" value="1"/>
</dbReference>
<evidence type="ECO:0000256" key="5">
    <source>
        <dbReference type="ARBA" id="ARBA00022741"/>
    </source>
</evidence>
<dbReference type="CDD" id="cd00156">
    <property type="entry name" value="REC"/>
    <property type="match status" value="1"/>
</dbReference>
<dbReference type="InterPro" id="IPR035965">
    <property type="entry name" value="PAS-like_dom_sf"/>
</dbReference>
<dbReference type="Pfam" id="PF07568">
    <property type="entry name" value="HisKA_2"/>
    <property type="match status" value="1"/>
</dbReference>
<dbReference type="InterPro" id="IPR011006">
    <property type="entry name" value="CheY-like_superfamily"/>
</dbReference>
<dbReference type="InterPro" id="IPR000014">
    <property type="entry name" value="PAS"/>
</dbReference>
<dbReference type="InterPro" id="IPR011495">
    <property type="entry name" value="Sig_transdc_His_kin_sub2_dim/P"/>
</dbReference>
<feature type="domain" description="Response regulatory" evidence="10">
    <location>
        <begin position="6"/>
        <end position="122"/>
    </location>
</feature>
<dbReference type="Pfam" id="PF00072">
    <property type="entry name" value="Response_reg"/>
    <property type="match status" value="1"/>
</dbReference>
<dbReference type="InterPro" id="IPR000700">
    <property type="entry name" value="PAS-assoc_C"/>
</dbReference>
<feature type="modified residue" description="4-aspartylphosphate" evidence="9">
    <location>
        <position position="57"/>
    </location>
</feature>
<dbReference type="PROSITE" id="PS50112">
    <property type="entry name" value="PAS"/>
    <property type="match status" value="2"/>
</dbReference>
<evidence type="ECO:0000313" key="13">
    <source>
        <dbReference type="EMBL" id="AUB56532.1"/>
    </source>
</evidence>
<dbReference type="InterPro" id="IPR036890">
    <property type="entry name" value="HATPase_C_sf"/>
</dbReference>
<dbReference type="SMART" id="SM00448">
    <property type="entry name" value="REC"/>
    <property type="match status" value="1"/>
</dbReference>
<sequence>MEEEIKVLILEDVPLDAELIDRELRKEGFSFTSHRVEREDEYRKEVEEWQPHIILADHSLPQFDGVSALHIAQEKSFNTPFIFVSGKIGEEFAVEMLKKGATDYVLKHNLSKLGYAVRRALTEAKEHVERKIAQEALLESEKKYRALFEKTENPILVFAEDGTFTDFNQAAVDFLETDPHNLLKHKIHNFIPSEADPVDMDDWSTGNIVELPLKIKDELKILELTITPVKLGENNIIFATGRDLTKQKRMENALKESEEKYRLLVENQTDMVVKFDPEGKVLFASPSYCEVLGRTEESIMGTDFLPLVHQEDQKKTHRVLEKLRRPPYVVFLEHRLLTMNGWRWIAWADKAIMDENNELEAFVGVGRDITERKMAEDRIMRSLKEKELLLREIHHRVKNNLQIISTLLSLQSSKIDDQSVIDLYRESQNRILSIALIHENLYQSEDLTNINFASYVKNLIDDLFHSYGVDPDKIQITMEIKDVIMSIETAIPGGLIINELISNTLKHAFPRGKGNIYLELTVKDNGKYKLTLHDNGEPFPDDFKLDDSKTLGMKLISNLVNQLDGEMTLDKTNKEFKIEFEELKYKERI</sequence>
<dbReference type="RefSeq" id="WP_100906512.1">
    <property type="nucleotide sequence ID" value="NZ_CP017766.1"/>
</dbReference>
<keyword evidence="8" id="KW-0843">Virulence</keyword>
<dbReference type="SUPFAM" id="SSF55874">
    <property type="entry name" value="ATPase domain of HSP90 chaperone/DNA topoisomerase II/histidine kinase"/>
    <property type="match status" value="1"/>
</dbReference>
<dbReference type="PROSITE" id="PS50113">
    <property type="entry name" value="PAC"/>
    <property type="match status" value="1"/>
</dbReference>
<evidence type="ECO:0000256" key="3">
    <source>
        <dbReference type="ARBA" id="ARBA00022553"/>
    </source>
</evidence>
<dbReference type="GO" id="GO:0004673">
    <property type="term" value="F:protein histidine kinase activity"/>
    <property type="evidence" value="ECO:0007669"/>
    <property type="project" value="UniProtKB-EC"/>
</dbReference>
<dbReference type="Pfam" id="PF08447">
    <property type="entry name" value="PAS_3"/>
    <property type="match status" value="1"/>
</dbReference>
<evidence type="ECO:0000256" key="1">
    <source>
        <dbReference type="ARBA" id="ARBA00000085"/>
    </source>
</evidence>
<dbReference type="InterPro" id="IPR001610">
    <property type="entry name" value="PAC"/>
</dbReference>
<keyword evidence="3 9" id="KW-0597">Phosphoprotein</keyword>
<dbReference type="GO" id="GO:0000160">
    <property type="term" value="P:phosphorelay signal transduction system"/>
    <property type="evidence" value="ECO:0007669"/>
    <property type="project" value="InterPro"/>
</dbReference>
<dbReference type="OrthoDB" id="8127at2157"/>
<dbReference type="PANTHER" id="PTHR41523:SF8">
    <property type="entry name" value="ETHYLENE RESPONSE SENSOR PROTEIN"/>
    <property type="match status" value="1"/>
</dbReference>
<dbReference type="AlphaFoldDB" id="A0A2H4VEL4"/>